<evidence type="ECO:0000259" key="3">
    <source>
        <dbReference type="Pfam" id="PF23357"/>
    </source>
</evidence>
<dbReference type="Pfam" id="PF09822">
    <property type="entry name" value="ABC_transp_aux"/>
    <property type="match status" value="1"/>
</dbReference>
<accession>A0A1I1FE00</accession>
<organism evidence="4 5">
    <name type="scientific">Parapedobacter composti</name>
    <dbReference type="NCBI Taxonomy" id="623281"/>
    <lineage>
        <taxon>Bacteria</taxon>
        <taxon>Pseudomonadati</taxon>
        <taxon>Bacteroidota</taxon>
        <taxon>Sphingobacteriia</taxon>
        <taxon>Sphingobacteriales</taxon>
        <taxon>Sphingobacteriaceae</taxon>
        <taxon>Parapedobacter</taxon>
    </lineage>
</organism>
<dbReference type="InterPro" id="IPR055396">
    <property type="entry name" value="DUF7088"/>
</dbReference>
<reference evidence="4 5" key="1">
    <citation type="submission" date="2016-10" db="EMBL/GenBank/DDBJ databases">
        <authorList>
            <person name="de Groot N.N."/>
        </authorList>
    </citation>
    <scope>NUCLEOTIDE SEQUENCE [LARGE SCALE GENOMIC DNA]</scope>
    <source>
        <strain evidence="4 5">DSM 22900</strain>
    </source>
</reference>
<keyword evidence="1" id="KW-0812">Transmembrane</keyword>
<dbReference type="Pfam" id="PF23357">
    <property type="entry name" value="DUF7088"/>
    <property type="match status" value="1"/>
</dbReference>
<dbReference type="STRING" id="623281.SAMN05421747_102293"/>
<sequence>MTMKRKLYTSVTLLIGIVVMANLLAYEFRFRLDFTEGRQYTLSKATRDILAGLDEPVTVRAYFSENLPAHIQKARKDFQDMLVEFASRSRGQVMFEFINPNTDEAKEQEVAQKGIRPVMINVRERDQVKQQRAYLGATIDYGDKQEVIPFIQPGAAMEYALATSIKKLTIARKPKIGFLQGHGEPALYEMPQLNQQLQILYDVQAVTFSDSTSVPADVATLAIIRPTDSIPANHLAKLDTFLGRGGRLAVALNRVDGNLQNGQGNEVTTGLEGWLAQRGIMVDAAFVIDAQCATIPIQQQQGFFMLQTNVSFPYLPILSTFANHPVSSGLEQVVMEFASPVRFTGDTTLRFTPLAFSSALSDTLPAPAFFQINKDWKQDDFKARNICVAAAVEGPMVAGGTPTKVVLVSDGDFIINGPPPMQGQQSQQRQVEPDNVNLLANAIDWLSDDTGLIELRTKGVTSRPIAELSDSAKVTIKYLNFLLPVVLAILYGIWRVRRNRKVRQQRMAENYDEVK</sequence>
<evidence type="ECO:0000256" key="1">
    <source>
        <dbReference type="SAM" id="Phobius"/>
    </source>
</evidence>
<feature type="domain" description="ABC-type uncharacterised transport system" evidence="2">
    <location>
        <begin position="173"/>
        <end position="442"/>
    </location>
</feature>
<gene>
    <name evidence="4" type="ORF">SAMN05421747_102293</name>
</gene>
<proteinExistence type="predicted"/>
<keyword evidence="5" id="KW-1185">Reference proteome</keyword>
<evidence type="ECO:0000259" key="2">
    <source>
        <dbReference type="Pfam" id="PF09822"/>
    </source>
</evidence>
<evidence type="ECO:0000313" key="4">
    <source>
        <dbReference type="EMBL" id="SFB95300.1"/>
    </source>
</evidence>
<dbReference type="InterPro" id="IPR019196">
    <property type="entry name" value="ABC_transp_unknown"/>
</dbReference>
<dbReference type="Proteomes" id="UP000199577">
    <property type="component" value="Unassembled WGS sequence"/>
</dbReference>
<name>A0A1I1FE00_9SPHI</name>
<dbReference type="EMBL" id="FOLL01000002">
    <property type="protein sequence ID" value="SFB95300.1"/>
    <property type="molecule type" value="Genomic_DNA"/>
</dbReference>
<protein>
    <submittedName>
        <fullName evidence="4">Gliding-associated putative ABC transporter substrate-binding component GldG</fullName>
    </submittedName>
</protein>
<dbReference type="RefSeq" id="WP_090971541.1">
    <property type="nucleotide sequence ID" value="NZ_FOLL01000002.1"/>
</dbReference>
<dbReference type="AlphaFoldDB" id="A0A1I1FE00"/>
<feature type="domain" description="DUF7088" evidence="3">
    <location>
        <begin position="37"/>
        <end position="139"/>
    </location>
</feature>
<keyword evidence="1" id="KW-0472">Membrane</keyword>
<feature type="transmembrane region" description="Helical" evidence="1">
    <location>
        <begin position="478"/>
        <end position="496"/>
    </location>
</feature>
<evidence type="ECO:0000313" key="5">
    <source>
        <dbReference type="Proteomes" id="UP000199577"/>
    </source>
</evidence>
<dbReference type="OrthoDB" id="9777219at2"/>
<keyword evidence="1" id="KW-1133">Transmembrane helix</keyword>